<feature type="compositionally biased region" description="Low complexity" evidence="1">
    <location>
        <begin position="54"/>
        <end position="68"/>
    </location>
</feature>
<evidence type="ECO:0000256" key="1">
    <source>
        <dbReference type="SAM" id="MobiDB-lite"/>
    </source>
</evidence>
<dbReference type="EMBL" id="LT554985">
    <property type="protein sequence ID" value="SAM09072.1"/>
    <property type="molecule type" value="Genomic_DNA"/>
</dbReference>
<dbReference type="GO" id="GO:0008654">
    <property type="term" value="P:phospholipid biosynthetic process"/>
    <property type="evidence" value="ECO:0007669"/>
    <property type="project" value="TreeGrafter"/>
</dbReference>
<feature type="region of interest" description="Disordered" evidence="1">
    <location>
        <begin position="180"/>
        <end position="246"/>
    </location>
</feature>
<dbReference type="GO" id="GO:0005634">
    <property type="term" value="C:nucleus"/>
    <property type="evidence" value="ECO:0007669"/>
    <property type="project" value="TreeGrafter"/>
</dbReference>
<dbReference type="Proteomes" id="UP000078561">
    <property type="component" value="Unassembled WGS sequence"/>
</dbReference>
<dbReference type="GO" id="GO:0006357">
    <property type="term" value="P:regulation of transcription by RNA polymerase II"/>
    <property type="evidence" value="ECO:0007669"/>
    <property type="project" value="TreeGrafter"/>
</dbReference>
<gene>
    <name evidence="2" type="primary">ABSGL_14746.1 scaffold 14966</name>
</gene>
<dbReference type="GO" id="GO:0030968">
    <property type="term" value="P:endoplasmic reticulum unfolded protein response"/>
    <property type="evidence" value="ECO:0007669"/>
    <property type="project" value="TreeGrafter"/>
</dbReference>
<feature type="compositionally biased region" description="Basic residues" evidence="1">
    <location>
        <begin position="227"/>
        <end position="246"/>
    </location>
</feature>
<feature type="compositionally biased region" description="Basic and acidic residues" evidence="1">
    <location>
        <begin position="186"/>
        <end position="203"/>
    </location>
</feature>
<evidence type="ECO:0000313" key="2">
    <source>
        <dbReference type="EMBL" id="SAM09072.1"/>
    </source>
</evidence>
<dbReference type="InParanoid" id="A0A168SWM7"/>
<dbReference type="InterPro" id="IPR013927">
    <property type="entry name" value="TF_Opi1_Ccg-8"/>
</dbReference>
<dbReference type="OMA" id="HWLEYAT"/>
<protein>
    <recommendedName>
        <fullName evidence="4">Transcription factor Opi1</fullName>
    </recommendedName>
</protein>
<dbReference type="GO" id="GO:0003714">
    <property type="term" value="F:transcription corepressor activity"/>
    <property type="evidence" value="ECO:0007669"/>
    <property type="project" value="InterPro"/>
</dbReference>
<accession>A0A168SWM7</accession>
<evidence type="ECO:0008006" key="4">
    <source>
        <dbReference type="Google" id="ProtNLM"/>
    </source>
</evidence>
<proteinExistence type="predicted"/>
<sequence length="456" mass="49936">MSITQLIHTHEESNLASNVPLATEAIDHPLSPTLSGFPKKIPGITLPPLFVPPSSASTTPLASPTSISDPPRFSFSSDTTLSAMEDDYRQLNDADQDQQQQQQPFLNRVSSMPLVNSALRAYEQSTAQNVMKYGSDMVESFTGPIYDKFGKGSGTNGETNNYDEETMAAVNALARTTLTDELDGGDGLRRRTGGDRLHDDNIRKTRSRPHSRSTSPHRPYVKSISTSRHHHHHHRPAHHARSKVNKSKWQQIVMHAGSAAGTTAAVVSEESMKCLRYCLHWLEYATRHIQQQMHILRSFLVSLASSSSSSSSSSSDRAVSQLSQQPPSPSTLAAVQREIILTLRKVVEVVSQYAGVGLPTHAKASVRSFILQLPGRWAMLNTSAATQDEAVSSSGAKEVPDHVKETSIKLLNFGGESVEMLDSVSTVFSDSIDRAEIWLERLRVVGVAPKAHPMET</sequence>
<dbReference type="OrthoDB" id="2441642at2759"/>
<keyword evidence="3" id="KW-1185">Reference proteome</keyword>
<evidence type="ECO:0000313" key="3">
    <source>
        <dbReference type="Proteomes" id="UP000078561"/>
    </source>
</evidence>
<feature type="region of interest" description="Disordered" evidence="1">
    <location>
        <begin position="54"/>
        <end position="73"/>
    </location>
</feature>
<feature type="region of interest" description="Disordered" evidence="1">
    <location>
        <begin position="310"/>
        <end position="329"/>
    </location>
</feature>
<dbReference type="PANTHER" id="PTHR38406">
    <property type="entry name" value="TRANSCRIPTIONAL REPRESSOR OPI1"/>
    <property type="match status" value="1"/>
</dbReference>
<reference evidence="2" key="1">
    <citation type="submission" date="2016-04" db="EMBL/GenBank/DDBJ databases">
        <authorList>
            <person name="Evans L.H."/>
            <person name="Alamgir A."/>
            <person name="Owens N."/>
            <person name="Weber N.D."/>
            <person name="Virtaneva K."/>
            <person name="Barbian K."/>
            <person name="Babar A."/>
            <person name="Rosenke K."/>
        </authorList>
    </citation>
    <scope>NUCLEOTIDE SEQUENCE [LARGE SCALE GENOMIC DNA]</scope>
    <source>
        <strain evidence="2">CBS 101.48</strain>
    </source>
</reference>
<feature type="compositionally biased region" description="Low complexity" evidence="1">
    <location>
        <begin position="310"/>
        <end position="325"/>
    </location>
</feature>
<dbReference type="PANTHER" id="PTHR38406:SF1">
    <property type="entry name" value="TRANSCRIPTIONAL REPRESSOR OPI1"/>
    <property type="match status" value="1"/>
</dbReference>
<dbReference type="Pfam" id="PF08618">
    <property type="entry name" value="Opi1"/>
    <property type="match status" value="2"/>
</dbReference>
<dbReference type="AlphaFoldDB" id="A0A168SWM7"/>
<name>A0A168SWM7_ABSGL</name>
<dbReference type="GO" id="GO:0005783">
    <property type="term" value="C:endoplasmic reticulum"/>
    <property type="evidence" value="ECO:0007669"/>
    <property type="project" value="TreeGrafter"/>
</dbReference>
<organism evidence="2">
    <name type="scientific">Absidia glauca</name>
    <name type="common">Pin mould</name>
    <dbReference type="NCBI Taxonomy" id="4829"/>
    <lineage>
        <taxon>Eukaryota</taxon>
        <taxon>Fungi</taxon>
        <taxon>Fungi incertae sedis</taxon>
        <taxon>Mucoromycota</taxon>
        <taxon>Mucoromycotina</taxon>
        <taxon>Mucoromycetes</taxon>
        <taxon>Mucorales</taxon>
        <taxon>Cunninghamellaceae</taxon>
        <taxon>Absidia</taxon>
    </lineage>
</organism>
<dbReference type="STRING" id="4829.A0A168SWM7"/>